<reference evidence="2 3" key="1">
    <citation type="submission" date="2017-04" db="EMBL/GenBank/DDBJ databases">
        <authorList>
            <person name="Afonso C.L."/>
            <person name="Miller P.J."/>
            <person name="Scott M.A."/>
            <person name="Spackman E."/>
            <person name="Goraichik I."/>
            <person name="Dimitrov K.M."/>
            <person name="Suarez D.L."/>
            <person name="Swayne D.E."/>
        </authorList>
    </citation>
    <scope>NUCLEOTIDE SEQUENCE [LARGE SCALE GENOMIC DNA]</scope>
    <source>
        <strain evidence="2 3">11</strain>
    </source>
</reference>
<organism evidence="2 3">
    <name type="scientific">Paenibacillus aquistagni</name>
    <dbReference type="NCBI Taxonomy" id="1852522"/>
    <lineage>
        <taxon>Bacteria</taxon>
        <taxon>Bacillati</taxon>
        <taxon>Bacillota</taxon>
        <taxon>Bacilli</taxon>
        <taxon>Bacillales</taxon>
        <taxon>Paenibacillaceae</taxon>
        <taxon>Paenibacillus</taxon>
    </lineage>
</organism>
<dbReference type="EMBL" id="FXAZ01000001">
    <property type="protein sequence ID" value="SMG08707.1"/>
    <property type="molecule type" value="Genomic_DNA"/>
</dbReference>
<dbReference type="AlphaFoldDB" id="A0A1X7I4G9"/>
<keyword evidence="3" id="KW-1185">Reference proteome</keyword>
<gene>
    <name evidence="2" type="ORF">SAMN06295960_0082</name>
</gene>
<evidence type="ECO:0000313" key="2">
    <source>
        <dbReference type="EMBL" id="SMG08707.1"/>
    </source>
</evidence>
<name>A0A1X7I4G9_9BACL</name>
<dbReference type="Proteomes" id="UP000193834">
    <property type="component" value="Unassembled WGS sequence"/>
</dbReference>
<dbReference type="RefSeq" id="WP_169026134.1">
    <property type="nucleotide sequence ID" value="NZ_FXAZ01000001.1"/>
</dbReference>
<accession>A0A1X7I4G9</accession>
<evidence type="ECO:0000256" key="1">
    <source>
        <dbReference type="SAM" id="MobiDB-lite"/>
    </source>
</evidence>
<proteinExistence type="predicted"/>
<dbReference type="STRING" id="1852522.SAMN06295960_0082"/>
<feature type="region of interest" description="Disordered" evidence="1">
    <location>
        <begin position="12"/>
        <end position="48"/>
    </location>
</feature>
<sequence>MRQSLQQLAVQYGAHRHAHSHRERMMELRQHEPEACQQRREAPAGRRC</sequence>
<protein>
    <submittedName>
        <fullName evidence="2">Uncharacterized protein</fullName>
    </submittedName>
</protein>
<evidence type="ECO:0000313" key="3">
    <source>
        <dbReference type="Proteomes" id="UP000193834"/>
    </source>
</evidence>
<feature type="compositionally biased region" description="Basic and acidic residues" evidence="1">
    <location>
        <begin position="23"/>
        <end position="48"/>
    </location>
</feature>